<dbReference type="VEuPathDB" id="FungiDB:EYZ11_001241"/>
<evidence type="ECO:0000256" key="1">
    <source>
        <dbReference type="ARBA" id="ARBA00006432"/>
    </source>
</evidence>
<reference evidence="4 5" key="1">
    <citation type="submission" date="2019-08" db="EMBL/GenBank/DDBJ databases">
        <title>The genome sequence of a newly discovered highly antifungal drug resistant Aspergillus species, Aspergillus tanneri NIH 1004.</title>
        <authorList>
            <person name="Mounaud S."/>
            <person name="Singh I."/>
            <person name="Joardar V."/>
            <person name="Pakala S."/>
            <person name="Pakala S."/>
            <person name="Venepally P."/>
            <person name="Chung J.K."/>
            <person name="Losada L."/>
            <person name="Nierman W.C."/>
        </authorList>
    </citation>
    <scope>NUCLEOTIDE SEQUENCE [LARGE SCALE GENOMIC DNA]</scope>
    <source>
        <strain evidence="4 5">NIH1004</strain>
    </source>
</reference>
<evidence type="ECO:0000256" key="2">
    <source>
        <dbReference type="SAM" id="Phobius"/>
    </source>
</evidence>
<dbReference type="PROSITE" id="PS00455">
    <property type="entry name" value="AMP_BINDING"/>
    <property type="match status" value="1"/>
</dbReference>
<protein>
    <submittedName>
        <fullName evidence="4">Nonribosomal peptide synthetases (NRPS)</fullName>
    </submittedName>
</protein>
<accession>A0A5M9MK78</accession>
<keyword evidence="2" id="KW-1133">Transmembrane helix</keyword>
<feature type="transmembrane region" description="Helical" evidence="2">
    <location>
        <begin position="88"/>
        <end position="107"/>
    </location>
</feature>
<evidence type="ECO:0000259" key="3">
    <source>
        <dbReference type="Pfam" id="PF00501"/>
    </source>
</evidence>
<keyword evidence="2" id="KW-0812">Transmembrane</keyword>
<feature type="domain" description="AMP-dependent synthetase/ligase" evidence="3">
    <location>
        <begin position="72"/>
        <end position="387"/>
    </location>
</feature>
<keyword evidence="2" id="KW-0472">Membrane</keyword>
<dbReference type="VEuPathDB" id="FungiDB:EYZ11_009885"/>
<comment type="caution">
    <text evidence="4">The sequence shown here is derived from an EMBL/GenBank/DDBJ whole genome shotgun (WGS) entry which is preliminary data.</text>
</comment>
<comment type="similarity">
    <text evidence="1">Belongs to the ATP-dependent AMP-binding enzyme family.</text>
</comment>
<dbReference type="GO" id="GO:0006631">
    <property type="term" value="P:fatty acid metabolic process"/>
    <property type="evidence" value="ECO:0007669"/>
    <property type="project" value="TreeGrafter"/>
</dbReference>
<dbReference type="PANTHER" id="PTHR43201:SF8">
    <property type="entry name" value="ACYL-COA SYNTHETASE FAMILY MEMBER 3"/>
    <property type="match status" value="1"/>
</dbReference>
<dbReference type="SUPFAM" id="SSF56801">
    <property type="entry name" value="Acetyl-CoA synthetase-like"/>
    <property type="match status" value="1"/>
</dbReference>
<proteinExistence type="inferred from homology"/>
<organism evidence="4 5">
    <name type="scientific">Aspergillus tanneri</name>
    <dbReference type="NCBI Taxonomy" id="1220188"/>
    <lineage>
        <taxon>Eukaryota</taxon>
        <taxon>Fungi</taxon>
        <taxon>Dikarya</taxon>
        <taxon>Ascomycota</taxon>
        <taxon>Pezizomycotina</taxon>
        <taxon>Eurotiomycetes</taxon>
        <taxon>Eurotiomycetidae</taxon>
        <taxon>Eurotiales</taxon>
        <taxon>Aspergillaceae</taxon>
        <taxon>Aspergillus</taxon>
        <taxon>Aspergillus subgen. Circumdati</taxon>
    </lineage>
</organism>
<dbReference type="Gene3D" id="3.30.300.30">
    <property type="match status" value="1"/>
</dbReference>
<gene>
    <name evidence="4" type="ORF">ATNIH1004_007159</name>
</gene>
<dbReference type="InterPro" id="IPR000873">
    <property type="entry name" value="AMP-dep_synth/lig_dom"/>
</dbReference>
<dbReference type="Pfam" id="PF00501">
    <property type="entry name" value="AMP-binding"/>
    <property type="match status" value="1"/>
</dbReference>
<dbReference type="GeneID" id="54329861"/>
<name>A0A5M9MK78_9EURO</name>
<dbReference type="GO" id="GO:0031956">
    <property type="term" value="F:medium-chain fatty acid-CoA ligase activity"/>
    <property type="evidence" value="ECO:0007669"/>
    <property type="project" value="TreeGrafter"/>
</dbReference>
<dbReference type="Gene3D" id="3.40.50.12780">
    <property type="entry name" value="N-terminal domain of ligase-like"/>
    <property type="match status" value="1"/>
</dbReference>
<dbReference type="RefSeq" id="XP_033425101.1">
    <property type="nucleotide sequence ID" value="XM_033571786.1"/>
</dbReference>
<evidence type="ECO:0000313" key="4">
    <source>
        <dbReference type="EMBL" id="KAA8645740.1"/>
    </source>
</evidence>
<evidence type="ECO:0000313" key="5">
    <source>
        <dbReference type="Proteomes" id="UP000324241"/>
    </source>
</evidence>
<dbReference type="EMBL" id="QUQM01000007">
    <property type="protein sequence ID" value="KAA8645740.1"/>
    <property type="molecule type" value="Genomic_DNA"/>
</dbReference>
<dbReference type="InterPro" id="IPR045851">
    <property type="entry name" value="AMP-bd_C_sf"/>
</dbReference>
<dbReference type="Proteomes" id="UP000324241">
    <property type="component" value="Unassembled WGS sequence"/>
</dbReference>
<sequence length="571" mass="63128">MSLQSDIESTQQKFPNDPIFTQLRRLAAERPGLLFHDEYGIDAGYSHLIRDVKHMRQVLRAQLPSSLFNEKGCLTHATSIAFLSFSGYYYIVSFLAVAALGGVYVPLARILTPDEALYILKKTKAAHILVEGSTFNMAAAIKDHVQSQGQKVNLITITRADSVSSPYSPEVQINDGLNFSSTAECLVLFSSGTTGPPKGAVLPRQMFYFNPDEIDPGTLYLASSPIHWVGGTGLIDSVLCGESLHIIKSGSEPAKFWEILREGKITDMSLSPTVLRELMVYYIENISRLSSEDRDKYINGARRLKTVYTSGSMLHSSIRQFFADLTDMPIRNAYGLTEMGGGVMITPAGSAFVEGYMGRPFPGITVKLSDGDHGEILAKSPAMFIRYIDDEAATRAAFDDEGFYKTGDHAHRIGDDYYFDGRASCDWIKFHAYKISTLELEQSLMDLPYISEAHVLPVLDREAGGMVAALVRLQAQDMGKETHEVTLRTIREELAAAGMVSFKLPTLLRVLQDGEQVPVTASGKVIKKVCLQNYFNISGYLPDGYSVDGVEYWGNKLDLDTSSRLFDWGGM</sequence>
<dbReference type="InterPro" id="IPR020845">
    <property type="entry name" value="AMP-binding_CS"/>
</dbReference>
<dbReference type="OrthoDB" id="6614653at2759"/>
<dbReference type="AlphaFoldDB" id="A0A5M9MK78"/>
<dbReference type="InterPro" id="IPR042099">
    <property type="entry name" value="ANL_N_sf"/>
</dbReference>
<dbReference type="CDD" id="cd04433">
    <property type="entry name" value="AFD_class_I"/>
    <property type="match status" value="1"/>
</dbReference>
<dbReference type="PANTHER" id="PTHR43201">
    <property type="entry name" value="ACYL-COA SYNTHETASE"/>
    <property type="match status" value="1"/>
</dbReference>